<reference evidence="1 2" key="1">
    <citation type="journal article" date="2019" name="Environ. Microbiol.">
        <title>Species interactions and distinct microbial communities in high Arctic permafrost affected cryosols are associated with the CH4 and CO2 gas fluxes.</title>
        <authorList>
            <person name="Altshuler I."/>
            <person name="Hamel J."/>
            <person name="Turney S."/>
            <person name="Magnuson E."/>
            <person name="Levesque R."/>
            <person name="Greer C."/>
            <person name="Whyte L.G."/>
        </authorList>
    </citation>
    <scope>NUCLEOTIDE SEQUENCE [LARGE SCALE GENOMIC DNA]</scope>
    <source>
        <strain evidence="1 2">E6.1</strain>
    </source>
</reference>
<accession>A0A502FZ35</accession>
<protein>
    <submittedName>
        <fullName evidence="1">Uncharacterized protein</fullName>
    </submittedName>
</protein>
<organism evidence="1 2">
    <name type="scientific">Sphingomonas glacialis</name>
    <dbReference type="NCBI Taxonomy" id="658225"/>
    <lineage>
        <taxon>Bacteria</taxon>
        <taxon>Pseudomonadati</taxon>
        <taxon>Pseudomonadota</taxon>
        <taxon>Alphaproteobacteria</taxon>
        <taxon>Sphingomonadales</taxon>
        <taxon>Sphingomonadaceae</taxon>
        <taxon>Sphingomonas</taxon>
    </lineage>
</organism>
<keyword evidence="2" id="KW-1185">Reference proteome</keyword>
<evidence type="ECO:0000313" key="2">
    <source>
        <dbReference type="Proteomes" id="UP000319931"/>
    </source>
</evidence>
<gene>
    <name evidence="1" type="ORF">EAH76_09060</name>
</gene>
<sequence length="68" mass="7540">MTGGLLHKLAGGKDRPIELQRKLKVRQLQNSVRIPRPIASAVAHVVKMHMAEDTGQSRQSCLLVTGRR</sequence>
<dbReference type="EMBL" id="RCZC01000002">
    <property type="protein sequence ID" value="TPG54764.1"/>
    <property type="molecule type" value="Genomic_DNA"/>
</dbReference>
<evidence type="ECO:0000313" key="1">
    <source>
        <dbReference type="EMBL" id="TPG54764.1"/>
    </source>
</evidence>
<dbReference type="AlphaFoldDB" id="A0A502FZ35"/>
<proteinExistence type="predicted"/>
<name>A0A502FZ35_9SPHN</name>
<comment type="caution">
    <text evidence="1">The sequence shown here is derived from an EMBL/GenBank/DDBJ whole genome shotgun (WGS) entry which is preliminary data.</text>
</comment>
<dbReference type="Proteomes" id="UP000319931">
    <property type="component" value="Unassembled WGS sequence"/>
</dbReference>